<keyword evidence="4" id="KW-1185">Reference proteome</keyword>
<dbReference type="AlphaFoldDB" id="A0A6C2UB42"/>
<proteinExistence type="predicted"/>
<accession>A0A6C2UB42</accession>
<feature type="chain" id="PRO_5025517139" evidence="2">
    <location>
        <begin position="23"/>
        <end position="229"/>
    </location>
</feature>
<evidence type="ECO:0000313" key="4">
    <source>
        <dbReference type="Proteomes" id="UP000366872"/>
    </source>
</evidence>
<feature type="compositionally biased region" description="Low complexity" evidence="1">
    <location>
        <begin position="145"/>
        <end position="155"/>
    </location>
</feature>
<evidence type="ECO:0000256" key="2">
    <source>
        <dbReference type="SAM" id="SignalP"/>
    </source>
</evidence>
<keyword evidence="2" id="KW-0732">Signal</keyword>
<sequence length="229" mass="24639">MGGKQTRCILILLAVGTLAARAAEYKRDRYDVIVDRSPFGEDPTIANEAAKSVQDAAAAAAEAKKLEKEIRLCFLMETESGEIRAGFQNLKAQKGEASSVMLMVGENFKGMKLSKIDLPNSSATLESNGKPITFELAKAPAAAAPAASPAATPRRFGGGFRRPTEPVKPAEPRIPTPEEVQKNEEVKENLRQYQMEVIRAGMPPLPIPLTKDMDDQLVAEGILPPPGGE</sequence>
<dbReference type="EMBL" id="CAAHFG010000003">
    <property type="protein sequence ID" value="VGO16516.1"/>
    <property type="molecule type" value="Genomic_DNA"/>
</dbReference>
<dbReference type="RefSeq" id="WP_136082015.1">
    <property type="nucleotide sequence ID" value="NZ_CAAHFG010000003.1"/>
</dbReference>
<organism evidence="3 4">
    <name type="scientific">Pontiella desulfatans</name>
    <dbReference type="NCBI Taxonomy" id="2750659"/>
    <lineage>
        <taxon>Bacteria</taxon>
        <taxon>Pseudomonadati</taxon>
        <taxon>Kiritimatiellota</taxon>
        <taxon>Kiritimatiellia</taxon>
        <taxon>Kiritimatiellales</taxon>
        <taxon>Pontiellaceae</taxon>
        <taxon>Pontiella</taxon>
    </lineage>
</organism>
<gene>
    <name evidence="3" type="ORF">PDESU_05107</name>
</gene>
<feature type="compositionally biased region" description="Basic and acidic residues" evidence="1">
    <location>
        <begin position="162"/>
        <end position="171"/>
    </location>
</feature>
<dbReference type="Proteomes" id="UP000366872">
    <property type="component" value="Unassembled WGS sequence"/>
</dbReference>
<evidence type="ECO:0000256" key="1">
    <source>
        <dbReference type="SAM" id="MobiDB-lite"/>
    </source>
</evidence>
<reference evidence="3 4" key="1">
    <citation type="submission" date="2019-04" db="EMBL/GenBank/DDBJ databases">
        <authorList>
            <person name="Van Vliet M D."/>
        </authorList>
    </citation>
    <scope>NUCLEOTIDE SEQUENCE [LARGE SCALE GENOMIC DNA]</scope>
    <source>
        <strain evidence="3 4">F1</strain>
    </source>
</reference>
<name>A0A6C2UB42_PONDE</name>
<protein>
    <submittedName>
        <fullName evidence="3">Uncharacterized protein</fullName>
    </submittedName>
</protein>
<evidence type="ECO:0000313" key="3">
    <source>
        <dbReference type="EMBL" id="VGO16516.1"/>
    </source>
</evidence>
<feature type="signal peptide" evidence="2">
    <location>
        <begin position="1"/>
        <end position="22"/>
    </location>
</feature>
<feature type="region of interest" description="Disordered" evidence="1">
    <location>
        <begin position="145"/>
        <end position="185"/>
    </location>
</feature>